<feature type="signal peptide" evidence="2">
    <location>
        <begin position="1"/>
        <end position="22"/>
    </location>
</feature>
<evidence type="ECO:0000256" key="2">
    <source>
        <dbReference type="SAM" id="SignalP"/>
    </source>
</evidence>
<keyword evidence="2" id="KW-0732">Signal</keyword>
<evidence type="ECO:0000313" key="3">
    <source>
        <dbReference type="EMBL" id="PVD29823.1"/>
    </source>
</evidence>
<sequence>MYTLTVCFVLAGLLVNVALTGAADGSYGPRYPNDDKRCEGGVPASVVERSFRTCEKPVEEEYSENYISRERESSRYAFDPACPNYFLQKTGLSEYDGEVEYVYIYMPAAPGTVFSIEECGLVAVDGNDVPSDYPPRYPPTKPPTYPPRYPPTKPPTVAPTYPPRYPPTVAPTYPPRYPPTKPPTYPPRYPPAEYPTKPPTAPPAYPPRYPPAEYPTKPQPRLLPTLQDTLQPNLQPRLLPTLQDTLQPNLLPTLQDTLQPSLQPPLLPMLQDTRQDTHQDTHQDTLQPNTLQPNTLRTTYQPLADTLHLPSRLPCS</sequence>
<organism evidence="3 4">
    <name type="scientific">Pomacea canaliculata</name>
    <name type="common">Golden apple snail</name>
    <dbReference type="NCBI Taxonomy" id="400727"/>
    <lineage>
        <taxon>Eukaryota</taxon>
        <taxon>Metazoa</taxon>
        <taxon>Spiralia</taxon>
        <taxon>Lophotrochozoa</taxon>
        <taxon>Mollusca</taxon>
        <taxon>Gastropoda</taxon>
        <taxon>Caenogastropoda</taxon>
        <taxon>Architaenioglossa</taxon>
        <taxon>Ampullarioidea</taxon>
        <taxon>Ampullariidae</taxon>
        <taxon>Pomacea</taxon>
    </lineage>
</organism>
<feature type="compositionally biased region" description="Polar residues" evidence="1">
    <location>
        <begin position="284"/>
        <end position="295"/>
    </location>
</feature>
<dbReference type="EMBL" id="PZQS01000005">
    <property type="protein sequence ID" value="PVD29823.1"/>
    <property type="molecule type" value="Genomic_DNA"/>
</dbReference>
<comment type="caution">
    <text evidence="3">The sequence shown here is derived from an EMBL/GenBank/DDBJ whole genome shotgun (WGS) entry which is preliminary data.</text>
</comment>
<feature type="compositionally biased region" description="Pro residues" evidence="1">
    <location>
        <begin position="132"/>
        <end position="213"/>
    </location>
</feature>
<reference evidence="3 4" key="1">
    <citation type="submission" date="2018-04" db="EMBL/GenBank/DDBJ databases">
        <title>The genome of golden apple snail Pomacea canaliculata provides insight into stress tolerance and invasive adaptation.</title>
        <authorList>
            <person name="Liu C."/>
            <person name="Liu B."/>
            <person name="Ren Y."/>
            <person name="Zhang Y."/>
            <person name="Wang H."/>
            <person name="Li S."/>
            <person name="Jiang F."/>
            <person name="Yin L."/>
            <person name="Zhang G."/>
            <person name="Qian W."/>
            <person name="Fan W."/>
        </authorList>
    </citation>
    <scope>NUCLEOTIDE SEQUENCE [LARGE SCALE GENOMIC DNA]</scope>
    <source>
        <strain evidence="3">SZHN2017</strain>
        <tissue evidence="3">Muscle</tissue>
    </source>
</reference>
<dbReference type="AlphaFoldDB" id="A0A2T7P8S7"/>
<dbReference type="STRING" id="400727.A0A2T7P8S7"/>
<proteinExistence type="predicted"/>
<dbReference type="PRINTS" id="PR01217">
    <property type="entry name" value="PRICHEXTENSN"/>
</dbReference>
<feature type="region of interest" description="Disordered" evidence="1">
    <location>
        <begin position="127"/>
        <end position="224"/>
    </location>
</feature>
<evidence type="ECO:0000313" key="4">
    <source>
        <dbReference type="Proteomes" id="UP000245119"/>
    </source>
</evidence>
<gene>
    <name evidence="3" type="ORF">C0Q70_09080</name>
</gene>
<dbReference type="OMA" id="NYISRER"/>
<keyword evidence="4" id="KW-1185">Reference proteome</keyword>
<feature type="chain" id="PRO_5015675858" evidence="2">
    <location>
        <begin position="23"/>
        <end position="316"/>
    </location>
</feature>
<name>A0A2T7P8S7_POMCA</name>
<protein>
    <submittedName>
        <fullName evidence="3">Uncharacterized protein</fullName>
    </submittedName>
</protein>
<feature type="compositionally biased region" description="Basic and acidic residues" evidence="1">
    <location>
        <begin position="274"/>
        <end position="283"/>
    </location>
</feature>
<feature type="region of interest" description="Disordered" evidence="1">
    <location>
        <begin position="274"/>
        <end position="295"/>
    </location>
</feature>
<accession>A0A2T7P8S7</accession>
<dbReference type="Proteomes" id="UP000245119">
    <property type="component" value="Linkage Group LG5"/>
</dbReference>
<evidence type="ECO:0000256" key="1">
    <source>
        <dbReference type="SAM" id="MobiDB-lite"/>
    </source>
</evidence>